<dbReference type="PANTHER" id="PTHR30258:SF3">
    <property type="entry name" value="SLL1921 PROTEIN"/>
    <property type="match status" value="1"/>
</dbReference>
<gene>
    <name evidence="5" type="ORF">A6E01_19200</name>
</gene>
<dbReference type="RefSeq" id="WP_065211104.1">
    <property type="nucleotide sequence ID" value="NZ_CP016179.1"/>
</dbReference>
<dbReference type="Proteomes" id="UP000092018">
    <property type="component" value="Plasmid unnamed1"/>
</dbReference>
<keyword evidence="5" id="KW-0614">Plasmid</keyword>
<dbReference type="Gene3D" id="3.40.50.300">
    <property type="entry name" value="P-loop containing nucleotide triphosphate hydrolases"/>
    <property type="match status" value="1"/>
</dbReference>
<keyword evidence="3" id="KW-0067">ATP-binding</keyword>
<dbReference type="InterPro" id="IPR027417">
    <property type="entry name" value="P-loop_NTPase"/>
</dbReference>
<organism evidence="5 6">
    <name type="scientific">Vibrio breoganii</name>
    <dbReference type="NCBI Taxonomy" id="553239"/>
    <lineage>
        <taxon>Bacteria</taxon>
        <taxon>Pseudomonadati</taxon>
        <taxon>Pseudomonadota</taxon>
        <taxon>Gammaproteobacteria</taxon>
        <taxon>Vibrionales</taxon>
        <taxon>Vibrionaceae</taxon>
        <taxon>Vibrio</taxon>
    </lineage>
</organism>
<dbReference type="GO" id="GO:0005886">
    <property type="term" value="C:plasma membrane"/>
    <property type="evidence" value="ECO:0007669"/>
    <property type="project" value="TreeGrafter"/>
</dbReference>
<dbReference type="PANTHER" id="PTHR30258">
    <property type="entry name" value="TYPE II SECRETION SYSTEM PROTEIN GSPE-RELATED"/>
    <property type="match status" value="1"/>
</dbReference>
<dbReference type="KEGG" id="vbr:A6E01_19200"/>
<protein>
    <recommendedName>
        <fullName evidence="4">Bacterial type II secretion system protein E domain-containing protein</fullName>
    </recommendedName>
</protein>
<evidence type="ECO:0000256" key="3">
    <source>
        <dbReference type="ARBA" id="ARBA00022840"/>
    </source>
</evidence>
<accession>A0AAN0XZG7</accession>
<keyword evidence="2" id="KW-0547">Nucleotide-binding</keyword>
<dbReference type="SUPFAM" id="SSF52540">
    <property type="entry name" value="P-loop containing nucleoside triphosphate hydrolases"/>
    <property type="match status" value="1"/>
</dbReference>
<dbReference type="Gene3D" id="3.30.450.90">
    <property type="match status" value="1"/>
</dbReference>
<evidence type="ECO:0000256" key="1">
    <source>
        <dbReference type="ARBA" id="ARBA00006611"/>
    </source>
</evidence>
<dbReference type="AlphaFoldDB" id="A0AAN0XZG7"/>
<dbReference type="GO" id="GO:0016887">
    <property type="term" value="F:ATP hydrolysis activity"/>
    <property type="evidence" value="ECO:0007669"/>
    <property type="project" value="TreeGrafter"/>
</dbReference>
<dbReference type="GO" id="GO:0005524">
    <property type="term" value="F:ATP binding"/>
    <property type="evidence" value="ECO:0007669"/>
    <property type="project" value="UniProtKB-KW"/>
</dbReference>
<evidence type="ECO:0000313" key="6">
    <source>
        <dbReference type="Proteomes" id="UP000092018"/>
    </source>
</evidence>
<dbReference type="Pfam" id="PF00437">
    <property type="entry name" value="T2SSE"/>
    <property type="match status" value="1"/>
</dbReference>
<evidence type="ECO:0000256" key="2">
    <source>
        <dbReference type="ARBA" id="ARBA00022741"/>
    </source>
</evidence>
<geneLocation type="plasmid" evidence="5 6">
    <name>unnamed1</name>
</geneLocation>
<evidence type="ECO:0000313" key="5">
    <source>
        <dbReference type="EMBL" id="ANO35342.1"/>
    </source>
</evidence>
<evidence type="ECO:0000259" key="4">
    <source>
        <dbReference type="Pfam" id="PF00437"/>
    </source>
</evidence>
<name>A0AAN0XZG7_9VIBR</name>
<dbReference type="InterPro" id="IPR001482">
    <property type="entry name" value="T2SS/T4SS_dom"/>
</dbReference>
<feature type="domain" description="Bacterial type II secretion system protein E" evidence="4">
    <location>
        <begin position="99"/>
        <end position="506"/>
    </location>
</feature>
<proteinExistence type="inferred from homology"/>
<sequence length="528" mass="58336">MLDYISNRTIIDRTIEYGVAYIGEHGEVCTYDMEHDGVHDLAELLRNDASLFGGKYYGQYPEIKVLDKQSIDERIKQLKMELASNRSASNRINETEASKKLQRLLENAIEREASDIHIVNVLGQRTEIGYRIFGDFVPVSEQTAEYGEEVITYAVMNLGQGRNYSIVGRADVTFEIELEETVIVNGRTTTRTKLTSWRLSQLPVTKGSKVTMRCVEAGAGSIPTLDQLGLAPGQIRAVESLAKNAQGSMLVTGETGSGKTSTINSILEYCIPDNRFIHTLEDPPENVMVKPNAVQTRVDESVTDKDGLKPKGFTQLAKALLRNDTDCVLFGEVRDADAAKEFMRMSEVGNFVLGTIHTNNAVSAISTLVMQMDVSPFQLGAPGVLRALAHQRLVKRTCQCALKHSEVMALGDVPEVLKQAVAKVESLDLNTSKIVYANPEGCSICDGTGYKGRTALFELVLVNDKSRAFIREMDLTGLIEYISSIGWASVREHAIHKIENGWTDVMAVEAKVDNLIPVEEQDIYADTF</sequence>
<reference evidence="5 6" key="1">
    <citation type="submission" date="2016-06" db="EMBL/GenBank/DDBJ databases">
        <title>Adaptive Radiation by Waves of Gene Transfer Leads to Fine-Scale Resource Partitioning in Marine Microbes.</title>
        <authorList>
            <person name="Hehemann J.-H."/>
            <person name="Arevalo P."/>
            <person name="Datta M.S."/>
            <person name="Yu X."/>
            <person name="Corzett C."/>
            <person name="Henschel A."/>
            <person name="Preheim S.P."/>
            <person name="Timberlake S."/>
            <person name="Alm E.J."/>
            <person name="Polz M.F."/>
        </authorList>
    </citation>
    <scope>NUCLEOTIDE SEQUENCE [LARGE SCALE GENOMIC DNA]</scope>
    <source>
        <strain evidence="5 6">FF50</strain>
        <plasmid evidence="5 6">unnamed1</plasmid>
    </source>
</reference>
<dbReference type="EMBL" id="CP016179">
    <property type="protein sequence ID" value="ANO35342.1"/>
    <property type="molecule type" value="Genomic_DNA"/>
</dbReference>
<comment type="similarity">
    <text evidence="1">Belongs to the GSP E family.</text>
</comment>